<gene>
    <name evidence="2" type="ORF">PSTT_09083</name>
</gene>
<keyword evidence="3" id="KW-1185">Reference proteome</keyword>
<reference evidence="2" key="1">
    <citation type="submission" date="2017-12" db="EMBL/GenBank/DDBJ databases">
        <title>Gene loss provides genomic basis for host adaptation in cereal stripe rust fungi.</title>
        <authorList>
            <person name="Xia C."/>
        </authorList>
    </citation>
    <scope>NUCLEOTIDE SEQUENCE [LARGE SCALE GENOMIC DNA]</scope>
    <source>
        <strain evidence="2">93-210</strain>
    </source>
</reference>
<organism evidence="2 3">
    <name type="scientific">Puccinia striiformis</name>
    <dbReference type="NCBI Taxonomy" id="27350"/>
    <lineage>
        <taxon>Eukaryota</taxon>
        <taxon>Fungi</taxon>
        <taxon>Dikarya</taxon>
        <taxon>Basidiomycota</taxon>
        <taxon>Pucciniomycotina</taxon>
        <taxon>Pucciniomycetes</taxon>
        <taxon>Pucciniales</taxon>
        <taxon>Pucciniaceae</taxon>
        <taxon>Puccinia</taxon>
    </lineage>
</organism>
<dbReference type="VEuPathDB" id="FungiDB:PSHT_14812"/>
<name>A0A2S4V9L1_9BASI</name>
<evidence type="ECO:0000313" key="2">
    <source>
        <dbReference type="EMBL" id="POW06223.1"/>
    </source>
</evidence>
<dbReference type="VEuPathDB" id="FungiDB:PSTT_09083"/>
<feature type="domain" description="Tet-like 2OG-Fe(II) oxygenase" evidence="1">
    <location>
        <begin position="116"/>
        <end position="269"/>
    </location>
</feature>
<dbReference type="InterPro" id="IPR046798">
    <property type="entry name" value="2OG-FeII_Oxy_6"/>
</dbReference>
<dbReference type="EMBL" id="PKSL01000089">
    <property type="protein sequence ID" value="POW06223.1"/>
    <property type="molecule type" value="Genomic_DNA"/>
</dbReference>
<proteinExistence type="predicted"/>
<evidence type="ECO:0000259" key="1">
    <source>
        <dbReference type="Pfam" id="PF20515"/>
    </source>
</evidence>
<accession>A0A2S4V9L1</accession>
<dbReference type="Pfam" id="PF20515">
    <property type="entry name" value="2OG-FeII_Oxy_6"/>
    <property type="match status" value="1"/>
</dbReference>
<dbReference type="Proteomes" id="UP000239156">
    <property type="component" value="Unassembled WGS sequence"/>
</dbReference>
<sequence>MQQYQITKNLLKRELKCKRVRRQAELRKNGNEASSEEKKGLLLWICKPTEKVNIYEEFETESKKRILTPACIEHALTFVKSPGFCVFDLPTSNVMFFDAHNNNRLIGFFEFIPFSAMSTKDRDDMNMLGWRKCMKPDERVGLYLAQPKITKKLSQFTEFVSQGHRAGEIIGSSFEKMANNAFQKNHKLMKKLGMPSFCNTKLNEEGSKFAASSSVAYTYDGFFNTPHEDKRDVSDFAYVQWIPTRSSTGEVATREKNFNLTGGDLFFPKANSE</sequence>
<evidence type="ECO:0000313" key="3">
    <source>
        <dbReference type="Proteomes" id="UP000239156"/>
    </source>
</evidence>
<comment type="caution">
    <text evidence="2">The sequence shown here is derived from an EMBL/GenBank/DDBJ whole genome shotgun (WGS) entry which is preliminary data.</text>
</comment>
<protein>
    <recommendedName>
        <fullName evidence="1">Tet-like 2OG-Fe(II) oxygenase domain-containing protein</fullName>
    </recommendedName>
</protein>
<dbReference type="AlphaFoldDB" id="A0A2S4V9L1"/>